<protein>
    <submittedName>
        <fullName evidence="1">Uncharacterized protein</fullName>
    </submittedName>
</protein>
<reference evidence="1" key="1">
    <citation type="submission" date="2019-06" db="EMBL/GenBank/DDBJ databases">
        <authorList>
            <person name="Zheng W."/>
        </authorList>
    </citation>
    <scope>NUCLEOTIDE SEQUENCE</scope>
    <source>
        <strain evidence="1">QDHG01</strain>
    </source>
</reference>
<accession>A0A8J8SZV4</accession>
<dbReference type="AlphaFoldDB" id="A0A8J8SZV4"/>
<name>A0A8J8SZV4_HALGN</name>
<dbReference type="Proteomes" id="UP000785679">
    <property type="component" value="Unassembled WGS sequence"/>
</dbReference>
<proteinExistence type="predicted"/>
<sequence length="202" mass="23258">MPDLSGRFKRLLFPLEIALKIHPLWLLQLITKIPHKLPDQALLRSGPTLPMHRLDGVRALEMPQALAKTQWQTKVPSLSLPLLVHLRDANLPRNRRKDAQEADGHYGDYVLEAIQHNGLCLTELYILAVHRQPDTYRHQQFPRGRQIGWEQPFTKLKCKWGRGPAVLHIHTQEPVSPRVLSLTNPSKHLHHLLPVKTSKDLH</sequence>
<organism evidence="1 2">
    <name type="scientific">Halteria grandinella</name>
    <dbReference type="NCBI Taxonomy" id="5974"/>
    <lineage>
        <taxon>Eukaryota</taxon>
        <taxon>Sar</taxon>
        <taxon>Alveolata</taxon>
        <taxon>Ciliophora</taxon>
        <taxon>Intramacronucleata</taxon>
        <taxon>Spirotrichea</taxon>
        <taxon>Stichotrichia</taxon>
        <taxon>Sporadotrichida</taxon>
        <taxon>Halteriidae</taxon>
        <taxon>Halteria</taxon>
    </lineage>
</organism>
<dbReference type="EMBL" id="RRYP01012585">
    <property type="protein sequence ID" value="TNV77012.1"/>
    <property type="molecule type" value="Genomic_DNA"/>
</dbReference>
<evidence type="ECO:0000313" key="2">
    <source>
        <dbReference type="Proteomes" id="UP000785679"/>
    </source>
</evidence>
<comment type="caution">
    <text evidence="1">The sequence shown here is derived from an EMBL/GenBank/DDBJ whole genome shotgun (WGS) entry which is preliminary data.</text>
</comment>
<evidence type="ECO:0000313" key="1">
    <source>
        <dbReference type="EMBL" id="TNV77012.1"/>
    </source>
</evidence>
<keyword evidence="2" id="KW-1185">Reference proteome</keyword>
<gene>
    <name evidence="1" type="ORF">FGO68_gene2644</name>
</gene>